<sequence>LFGLQHQLTGSTHNPNTLIHSRAWSSLIPEEPKERSDSMNKNEAAGFRLNDFIHALHTVEEDEGFNRIRSE</sequence>
<keyword evidence="2" id="KW-1185">Reference proteome</keyword>
<accession>A0ABV0S5S2</accession>
<name>A0ABV0S5S2_9TELE</name>
<dbReference type="Proteomes" id="UP001434883">
    <property type="component" value="Unassembled WGS sequence"/>
</dbReference>
<evidence type="ECO:0000313" key="1">
    <source>
        <dbReference type="EMBL" id="MEQ2215905.1"/>
    </source>
</evidence>
<protein>
    <submittedName>
        <fullName evidence="1">Uncharacterized protein</fullName>
    </submittedName>
</protein>
<feature type="non-terminal residue" evidence="1">
    <location>
        <position position="1"/>
    </location>
</feature>
<evidence type="ECO:0000313" key="2">
    <source>
        <dbReference type="Proteomes" id="UP001434883"/>
    </source>
</evidence>
<proteinExistence type="predicted"/>
<gene>
    <name evidence="1" type="ORF">XENOCAPTIV_007602</name>
</gene>
<organism evidence="1 2">
    <name type="scientific">Xenoophorus captivus</name>
    <dbReference type="NCBI Taxonomy" id="1517983"/>
    <lineage>
        <taxon>Eukaryota</taxon>
        <taxon>Metazoa</taxon>
        <taxon>Chordata</taxon>
        <taxon>Craniata</taxon>
        <taxon>Vertebrata</taxon>
        <taxon>Euteleostomi</taxon>
        <taxon>Actinopterygii</taxon>
        <taxon>Neopterygii</taxon>
        <taxon>Teleostei</taxon>
        <taxon>Neoteleostei</taxon>
        <taxon>Acanthomorphata</taxon>
        <taxon>Ovalentaria</taxon>
        <taxon>Atherinomorphae</taxon>
        <taxon>Cyprinodontiformes</taxon>
        <taxon>Goodeidae</taxon>
        <taxon>Xenoophorus</taxon>
    </lineage>
</organism>
<dbReference type="EMBL" id="JAHRIN010069088">
    <property type="protein sequence ID" value="MEQ2215905.1"/>
    <property type="molecule type" value="Genomic_DNA"/>
</dbReference>
<comment type="caution">
    <text evidence="1">The sequence shown here is derived from an EMBL/GenBank/DDBJ whole genome shotgun (WGS) entry which is preliminary data.</text>
</comment>
<reference evidence="1 2" key="1">
    <citation type="submission" date="2021-06" db="EMBL/GenBank/DDBJ databases">
        <authorList>
            <person name="Palmer J.M."/>
        </authorList>
    </citation>
    <scope>NUCLEOTIDE SEQUENCE [LARGE SCALE GENOMIC DNA]</scope>
    <source>
        <strain evidence="1 2">XC_2019</strain>
        <tissue evidence="1">Muscle</tissue>
    </source>
</reference>